<evidence type="ECO:0000313" key="1">
    <source>
        <dbReference type="EMBL" id="MCJ1989113.1"/>
    </source>
</evidence>
<accession>A0ABT0AQX9</accession>
<proteinExistence type="predicted"/>
<dbReference type="EMBL" id="JAAECS010000002">
    <property type="protein sequence ID" value="MCJ1989113.1"/>
    <property type="molecule type" value="Genomic_DNA"/>
</dbReference>
<evidence type="ECO:0000313" key="2">
    <source>
        <dbReference type="Proteomes" id="UP001522450"/>
    </source>
</evidence>
<dbReference type="RefSeq" id="WP_244034261.1">
    <property type="nucleotide sequence ID" value="NZ_JAAECS010000002.1"/>
</dbReference>
<reference evidence="1 2" key="1">
    <citation type="journal article" date="2022" name="Microbiol. Res.">
        <title>Comparative genome analysis, predicted lifestyle and antimicrobial strategies of Lactococcus carnosus and Lactococcus paracarnosus isolated from meat.</title>
        <authorList>
            <person name="Werum V."/>
            <person name="Ehrmann M."/>
            <person name="Vogel R."/>
            <person name="Hilgarth M."/>
        </authorList>
    </citation>
    <scope>NUCLEOTIDE SEQUENCE [LARGE SCALE GENOMIC DNA]</scope>
    <source>
        <strain evidence="1 2">TMW22177</strain>
    </source>
</reference>
<comment type="caution">
    <text evidence="1">The sequence shown here is derived from an EMBL/GenBank/DDBJ whole genome shotgun (WGS) entry which is preliminary data.</text>
</comment>
<sequence length="100" mass="11539">MEITTKHLRYLAHFGNATVKLDRSKRFAIGEIRRDGIYIIHKKAIVSGKRTEVKIREPFPTIYKHILTIKQGSQLVAERRGSKLEATTKFVKKMENSEGK</sequence>
<organism evidence="1 2">
    <name type="scientific">Pseudolactococcus carnosus</name>
    <dbReference type="NCBI Taxonomy" id="2749961"/>
    <lineage>
        <taxon>Bacteria</taxon>
        <taxon>Bacillati</taxon>
        <taxon>Bacillota</taxon>
        <taxon>Bacilli</taxon>
        <taxon>Lactobacillales</taxon>
        <taxon>Streptococcaceae</taxon>
        <taxon>Pseudolactococcus</taxon>
    </lineage>
</organism>
<keyword evidence="2" id="KW-1185">Reference proteome</keyword>
<dbReference type="Proteomes" id="UP001522450">
    <property type="component" value="Unassembled WGS sequence"/>
</dbReference>
<name>A0ABT0AQX9_9LACT</name>
<gene>
    <name evidence="1" type="ORF">GYN21_02665</name>
</gene>
<protein>
    <submittedName>
        <fullName evidence="1">Uncharacterized protein</fullName>
    </submittedName>
</protein>